<dbReference type="Pfam" id="PF00528">
    <property type="entry name" value="BPD_transp_1"/>
    <property type="match status" value="1"/>
</dbReference>
<keyword evidence="4 7" id="KW-0812">Transmembrane</keyword>
<gene>
    <name evidence="10" type="ORF">OG222_35340</name>
</gene>
<name>A0AAU1M2S7_9ACTN</name>
<reference evidence="10" key="1">
    <citation type="submission" date="2022-10" db="EMBL/GenBank/DDBJ databases">
        <title>The complete genomes of actinobacterial strains from the NBC collection.</title>
        <authorList>
            <person name="Joergensen T.S."/>
            <person name="Alvarez Arevalo M."/>
            <person name="Sterndorff E.B."/>
            <person name="Faurdal D."/>
            <person name="Vuksanovic O."/>
            <person name="Mourched A.-S."/>
            <person name="Charusanti P."/>
            <person name="Shaw S."/>
            <person name="Blin K."/>
            <person name="Weber T."/>
        </authorList>
    </citation>
    <scope>NUCLEOTIDE SEQUENCE</scope>
    <source>
        <strain evidence="10">NBC_00148</strain>
    </source>
</reference>
<evidence type="ECO:0000313" key="10">
    <source>
        <dbReference type="EMBL" id="WTQ78098.1"/>
    </source>
</evidence>
<dbReference type="PANTHER" id="PTHR43005">
    <property type="entry name" value="BLR7065 PROTEIN"/>
    <property type="match status" value="1"/>
</dbReference>
<evidence type="ECO:0000256" key="2">
    <source>
        <dbReference type="ARBA" id="ARBA00022448"/>
    </source>
</evidence>
<feature type="compositionally biased region" description="Low complexity" evidence="8">
    <location>
        <begin position="15"/>
        <end position="26"/>
    </location>
</feature>
<dbReference type="Gene3D" id="1.10.3720.10">
    <property type="entry name" value="MetI-like"/>
    <property type="match status" value="1"/>
</dbReference>
<feature type="region of interest" description="Disordered" evidence="8">
    <location>
        <begin position="1"/>
        <end position="37"/>
    </location>
</feature>
<accession>A0AAU1M2S7</accession>
<organism evidence="10">
    <name type="scientific">Streptomyces sp. NBC_00148</name>
    <dbReference type="NCBI Taxonomy" id="2903626"/>
    <lineage>
        <taxon>Bacteria</taxon>
        <taxon>Bacillati</taxon>
        <taxon>Actinomycetota</taxon>
        <taxon>Actinomycetes</taxon>
        <taxon>Kitasatosporales</taxon>
        <taxon>Streptomycetaceae</taxon>
        <taxon>Streptomyces</taxon>
    </lineage>
</organism>
<proteinExistence type="inferred from homology"/>
<dbReference type="InterPro" id="IPR035906">
    <property type="entry name" value="MetI-like_sf"/>
</dbReference>
<feature type="transmembrane region" description="Helical" evidence="7">
    <location>
        <begin position="301"/>
        <end position="322"/>
    </location>
</feature>
<keyword evidence="2 7" id="KW-0813">Transport</keyword>
<evidence type="ECO:0000256" key="7">
    <source>
        <dbReference type="RuleBase" id="RU363032"/>
    </source>
</evidence>
<evidence type="ECO:0000256" key="6">
    <source>
        <dbReference type="ARBA" id="ARBA00023136"/>
    </source>
</evidence>
<feature type="transmembrane region" description="Helical" evidence="7">
    <location>
        <begin position="47"/>
        <end position="73"/>
    </location>
</feature>
<keyword evidence="6 7" id="KW-0472">Membrane</keyword>
<dbReference type="GO" id="GO:0005886">
    <property type="term" value="C:plasma membrane"/>
    <property type="evidence" value="ECO:0007669"/>
    <property type="project" value="UniProtKB-SubCell"/>
</dbReference>
<dbReference type="EMBL" id="CP108169">
    <property type="protein sequence ID" value="WTQ78098.1"/>
    <property type="molecule type" value="Genomic_DNA"/>
</dbReference>
<evidence type="ECO:0000256" key="3">
    <source>
        <dbReference type="ARBA" id="ARBA00022475"/>
    </source>
</evidence>
<evidence type="ECO:0000256" key="8">
    <source>
        <dbReference type="SAM" id="MobiDB-lite"/>
    </source>
</evidence>
<feature type="compositionally biased region" description="Polar residues" evidence="8">
    <location>
        <begin position="1"/>
        <end position="14"/>
    </location>
</feature>
<keyword evidence="3" id="KW-1003">Cell membrane</keyword>
<evidence type="ECO:0000259" key="9">
    <source>
        <dbReference type="PROSITE" id="PS50928"/>
    </source>
</evidence>
<dbReference type="PROSITE" id="PS50928">
    <property type="entry name" value="ABC_TM1"/>
    <property type="match status" value="1"/>
</dbReference>
<dbReference type="PANTHER" id="PTHR43005:SF1">
    <property type="entry name" value="SPERMIDINE_PUTRESCINE TRANSPORT SYSTEM PERMEASE PROTEIN"/>
    <property type="match status" value="1"/>
</dbReference>
<feature type="domain" description="ABC transmembrane type-1" evidence="9">
    <location>
        <begin position="106"/>
        <end position="318"/>
    </location>
</feature>
<keyword evidence="5 7" id="KW-1133">Transmembrane helix</keyword>
<feature type="transmembrane region" description="Helical" evidence="7">
    <location>
        <begin position="248"/>
        <end position="271"/>
    </location>
</feature>
<protein>
    <submittedName>
        <fullName evidence="10">Sugar ABC transporter permease</fullName>
    </submittedName>
</protein>
<feature type="transmembrane region" description="Helical" evidence="7">
    <location>
        <begin position="105"/>
        <end position="131"/>
    </location>
</feature>
<comment type="similarity">
    <text evidence="7">Belongs to the binding-protein-dependent transport system permease family.</text>
</comment>
<feature type="transmembrane region" description="Helical" evidence="7">
    <location>
        <begin position="207"/>
        <end position="227"/>
    </location>
</feature>
<evidence type="ECO:0000256" key="1">
    <source>
        <dbReference type="ARBA" id="ARBA00004651"/>
    </source>
</evidence>
<dbReference type="AlphaFoldDB" id="A0AAU1M2S7"/>
<dbReference type="SUPFAM" id="SSF161098">
    <property type="entry name" value="MetI-like"/>
    <property type="match status" value="1"/>
</dbReference>
<dbReference type="CDD" id="cd06261">
    <property type="entry name" value="TM_PBP2"/>
    <property type="match status" value="1"/>
</dbReference>
<comment type="subcellular location">
    <subcellularLocation>
        <location evidence="1 7">Cell membrane</location>
        <topology evidence="1 7">Multi-pass membrane protein</topology>
    </subcellularLocation>
</comment>
<evidence type="ECO:0000256" key="5">
    <source>
        <dbReference type="ARBA" id="ARBA00022989"/>
    </source>
</evidence>
<dbReference type="GO" id="GO:0055085">
    <property type="term" value="P:transmembrane transport"/>
    <property type="evidence" value="ECO:0007669"/>
    <property type="project" value="InterPro"/>
</dbReference>
<feature type="transmembrane region" description="Helical" evidence="7">
    <location>
        <begin position="140"/>
        <end position="163"/>
    </location>
</feature>
<sequence>MSSVQQTRTAVTPTSGEAGNAAAGASPPSPKSAPPGFAARRRARTGWWFASPALLVIAAVTVFPVVFSLVLSFCEVRLEYGGLRIGSPTLSHYETLLTHSEWYRALAFTLGFTVVSVFVELVLGTLTALVLERLGAARGWILALLLLPWALINVVAAQLWSYLFNGTYGAVTWLCEQLLGTRPDILGEPVPAMAAMVAVDVWKTTPFVAIVVLAGLMLIPGDVYEAAEIDGASAWTTFWKVTLPQLRPIVAIAVLFRVLQAFGIFDLPFVLTQGGPGTATQSVAMLGYRILFQNLDFGGGAAVAVTTAAIVLACCLLFLRVFRAQVDEEGRA</sequence>
<dbReference type="InterPro" id="IPR000515">
    <property type="entry name" value="MetI-like"/>
</dbReference>
<evidence type="ECO:0000256" key="4">
    <source>
        <dbReference type="ARBA" id="ARBA00022692"/>
    </source>
</evidence>